<evidence type="ECO:0008006" key="3">
    <source>
        <dbReference type="Google" id="ProtNLM"/>
    </source>
</evidence>
<dbReference type="AlphaFoldDB" id="A0A834G3I1"/>
<organism evidence="1 2">
    <name type="scientific">Rhododendron simsii</name>
    <name type="common">Sims's rhododendron</name>
    <dbReference type="NCBI Taxonomy" id="118357"/>
    <lineage>
        <taxon>Eukaryota</taxon>
        <taxon>Viridiplantae</taxon>
        <taxon>Streptophyta</taxon>
        <taxon>Embryophyta</taxon>
        <taxon>Tracheophyta</taxon>
        <taxon>Spermatophyta</taxon>
        <taxon>Magnoliopsida</taxon>
        <taxon>eudicotyledons</taxon>
        <taxon>Gunneridae</taxon>
        <taxon>Pentapetalae</taxon>
        <taxon>asterids</taxon>
        <taxon>Ericales</taxon>
        <taxon>Ericaceae</taxon>
        <taxon>Ericoideae</taxon>
        <taxon>Rhodoreae</taxon>
        <taxon>Rhododendron</taxon>
    </lineage>
</organism>
<evidence type="ECO:0000313" key="1">
    <source>
        <dbReference type="EMBL" id="KAF7120802.1"/>
    </source>
</evidence>
<sequence length="355" mass="40466">MQRGQQNHLVGLENKDGIWCNGEQMVQGIATDYFQNVFSSEGVALVDKVLDCVDRRVTARMNKLLIRPVSYKEVKEGFSEMLRKAELRKSIHGIRICRGSPPVSHFFADDMMVFCKASRKELEHVSDILRDYLSASDQMINLQKSAMFFCKNTGPILKSKLSTLMAIPVQADLGRYMGLPAKNGKSKTELFNYIRDKVLMTLAGWKEKLINQAGKEVLLLSVALALPTYAMACFRLPEGLCHQIEAAMARFWWGSKSCNDRKIYWMKWSRLCKEKFKGGLGFRNLTDYNLALLAKQGWRLMVSPKCLMARVMKSKYFKGCDFMEARLGSNPSWVWRSIWEGRKVLEAGMSCAFVG</sequence>
<dbReference type="PANTHER" id="PTHR33116:SF86">
    <property type="entry name" value="REVERSE TRANSCRIPTASE DOMAIN-CONTAINING PROTEIN"/>
    <property type="match status" value="1"/>
</dbReference>
<dbReference type="Proteomes" id="UP000626092">
    <property type="component" value="Unassembled WGS sequence"/>
</dbReference>
<comment type="caution">
    <text evidence="1">The sequence shown here is derived from an EMBL/GenBank/DDBJ whole genome shotgun (WGS) entry which is preliminary data.</text>
</comment>
<dbReference type="PANTHER" id="PTHR33116">
    <property type="entry name" value="REVERSE TRANSCRIPTASE ZINC-BINDING DOMAIN-CONTAINING PROTEIN-RELATED-RELATED"/>
    <property type="match status" value="1"/>
</dbReference>
<accession>A0A834G3I1</accession>
<reference evidence="1" key="1">
    <citation type="submission" date="2019-11" db="EMBL/GenBank/DDBJ databases">
        <authorList>
            <person name="Liu Y."/>
            <person name="Hou J."/>
            <person name="Li T.-Q."/>
            <person name="Guan C.-H."/>
            <person name="Wu X."/>
            <person name="Wu H.-Z."/>
            <person name="Ling F."/>
            <person name="Zhang R."/>
            <person name="Shi X.-G."/>
            <person name="Ren J.-P."/>
            <person name="Chen E.-F."/>
            <person name="Sun J.-M."/>
        </authorList>
    </citation>
    <scope>NUCLEOTIDE SEQUENCE</scope>
    <source>
        <strain evidence="1">Adult_tree_wgs_1</strain>
        <tissue evidence="1">Leaves</tissue>
    </source>
</reference>
<dbReference type="OrthoDB" id="1938246at2759"/>
<keyword evidence="2" id="KW-1185">Reference proteome</keyword>
<dbReference type="EMBL" id="WJXA01000013">
    <property type="protein sequence ID" value="KAF7120802.1"/>
    <property type="molecule type" value="Genomic_DNA"/>
</dbReference>
<evidence type="ECO:0000313" key="2">
    <source>
        <dbReference type="Proteomes" id="UP000626092"/>
    </source>
</evidence>
<protein>
    <recommendedName>
        <fullName evidence="3">Reverse transcriptase</fullName>
    </recommendedName>
</protein>
<gene>
    <name evidence="1" type="ORF">RHSIM_Rhsim13G0107800</name>
</gene>
<name>A0A834G3I1_RHOSS</name>
<proteinExistence type="predicted"/>